<sequence>MAKKKAEEATSSNSGSQMLRAPAEILYATELEQLAKEDKFERPPGWRLSARAVLTYICGGKSGSMEITPKYIGNKRIVEIAISTLVTDRSLLLLGEPGTAKSWLSEHLAAAINGDSTKVVQGTAGTTEEQIRYSWNYAMLIAKGPSHDALIKSPIFRAMESGTIARFEEITRCAAEVQDALISLLSEKRLSLPELATEVPANKGFSIIATANTRDRGVNDMSAALKRRFNMIVLPSPSNLETEIQIVRKRVQELAVSLELKANIPTEDAVAQVVTIFRELRTGQTLDGKNKLKVPSGVLSTAEAISVLANGMALAGNFGNGEVSAHDLAAGLQGAVVKDEEKDKVIWQEYLSNVVKKRGSEWLPLFTSCSEHNS</sequence>
<dbReference type="EMBL" id="CP074694">
    <property type="protein sequence ID" value="QVL31606.1"/>
    <property type="molecule type" value="Genomic_DNA"/>
</dbReference>
<dbReference type="PANTHER" id="PTHR42759:SF1">
    <property type="entry name" value="MAGNESIUM-CHELATASE SUBUNIT CHLD"/>
    <property type="match status" value="1"/>
</dbReference>
<dbReference type="InterPro" id="IPR027417">
    <property type="entry name" value="P-loop_NTPase"/>
</dbReference>
<dbReference type="GO" id="GO:0005524">
    <property type="term" value="F:ATP binding"/>
    <property type="evidence" value="ECO:0007669"/>
    <property type="project" value="InterPro"/>
</dbReference>
<accession>A0A8E6B4I3</accession>
<evidence type="ECO:0000313" key="2">
    <source>
        <dbReference type="EMBL" id="QVL31606.1"/>
    </source>
</evidence>
<gene>
    <name evidence="2" type="ORF">KIH39_22610</name>
</gene>
<dbReference type="AlphaFoldDB" id="A0A8E6B4I3"/>
<dbReference type="Gene3D" id="3.40.50.300">
    <property type="entry name" value="P-loop containing nucleotide triphosphate hydrolases"/>
    <property type="match status" value="1"/>
</dbReference>
<dbReference type="InterPro" id="IPR011704">
    <property type="entry name" value="ATPase_dyneun-rel_AAA"/>
</dbReference>
<evidence type="ECO:0000259" key="1">
    <source>
        <dbReference type="Pfam" id="PF07728"/>
    </source>
</evidence>
<proteinExistence type="predicted"/>
<dbReference type="Proteomes" id="UP000676194">
    <property type="component" value="Chromosome"/>
</dbReference>
<name>A0A8E6B4I3_9BACT</name>
<evidence type="ECO:0000313" key="3">
    <source>
        <dbReference type="Proteomes" id="UP000676194"/>
    </source>
</evidence>
<keyword evidence="3" id="KW-1185">Reference proteome</keyword>
<dbReference type="GO" id="GO:0016887">
    <property type="term" value="F:ATP hydrolysis activity"/>
    <property type="evidence" value="ECO:0007669"/>
    <property type="project" value="InterPro"/>
</dbReference>
<organism evidence="2 3">
    <name type="scientific">Telmatocola sphagniphila</name>
    <dbReference type="NCBI Taxonomy" id="1123043"/>
    <lineage>
        <taxon>Bacteria</taxon>
        <taxon>Pseudomonadati</taxon>
        <taxon>Planctomycetota</taxon>
        <taxon>Planctomycetia</taxon>
        <taxon>Gemmatales</taxon>
        <taxon>Gemmataceae</taxon>
    </lineage>
</organism>
<feature type="domain" description="ATPase dynein-related AAA" evidence="1">
    <location>
        <begin position="91"/>
        <end position="229"/>
    </location>
</feature>
<dbReference type="InterPro" id="IPR050764">
    <property type="entry name" value="CbbQ/NirQ/NorQ/GpvN"/>
</dbReference>
<protein>
    <submittedName>
        <fullName evidence="2">AAA family ATPase</fullName>
    </submittedName>
</protein>
<reference evidence="2" key="1">
    <citation type="submission" date="2021-05" db="EMBL/GenBank/DDBJ databases">
        <title>Complete genome sequence of the cellulolytic planctomycete Telmatocola sphagniphila SP2T and characterization of the first cellulase from planctomycetes.</title>
        <authorList>
            <person name="Rakitin A.L."/>
            <person name="Beletsky A.V."/>
            <person name="Naumoff D.G."/>
            <person name="Kulichevskaya I.S."/>
            <person name="Mardanov A.V."/>
            <person name="Ravin N.V."/>
            <person name="Dedysh S.N."/>
        </authorList>
    </citation>
    <scope>NUCLEOTIDE SEQUENCE</scope>
    <source>
        <strain evidence="2">SP2T</strain>
    </source>
</reference>
<dbReference type="Pfam" id="PF07728">
    <property type="entry name" value="AAA_5"/>
    <property type="match status" value="1"/>
</dbReference>
<dbReference type="SUPFAM" id="SSF52540">
    <property type="entry name" value="P-loop containing nucleoside triphosphate hydrolases"/>
    <property type="match status" value="1"/>
</dbReference>
<dbReference type="RefSeq" id="WP_213495667.1">
    <property type="nucleotide sequence ID" value="NZ_CP074694.1"/>
</dbReference>
<dbReference type="KEGG" id="tsph:KIH39_22610"/>
<dbReference type="PANTHER" id="PTHR42759">
    <property type="entry name" value="MOXR FAMILY PROTEIN"/>
    <property type="match status" value="1"/>
</dbReference>